<dbReference type="InterPro" id="IPR016181">
    <property type="entry name" value="Acyl_CoA_acyltransferase"/>
</dbReference>
<evidence type="ECO:0000313" key="2">
    <source>
        <dbReference type="EMBL" id="RPB13219.1"/>
    </source>
</evidence>
<dbReference type="PROSITE" id="PS51186">
    <property type="entry name" value="GNAT"/>
    <property type="match status" value="1"/>
</dbReference>
<gene>
    <name evidence="2" type="ORF">P167DRAFT_535262</name>
</gene>
<name>A0A3N4KUX4_9PEZI</name>
<dbReference type="Proteomes" id="UP000277580">
    <property type="component" value="Unassembled WGS sequence"/>
</dbReference>
<dbReference type="CDD" id="cd04301">
    <property type="entry name" value="NAT_SF"/>
    <property type="match status" value="1"/>
</dbReference>
<dbReference type="AlphaFoldDB" id="A0A3N4KUX4"/>
<evidence type="ECO:0000313" key="3">
    <source>
        <dbReference type="Proteomes" id="UP000277580"/>
    </source>
</evidence>
<dbReference type="Pfam" id="PF00583">
    <property type="entry name" value="Acetyltransf_1"/>
    <property type="match status" value="1"/>
</dbReference>
<dbReference type="EMBL" id="ML119124">
    <property type="protein sequence ID" value="RPB13219.1"/>
    <property type="molecule type" value="Genomic_DNA"/>
</dbReference>
<sequence length="180" mass="19828">MSDITICGPKRGDKGPLFEDAMKIRIPVFVEEQHVPTENERDSDDLRSLHWVAYEGATPVGTIRIVPPHEHRGYFKLGRLAALKEYRGRGVGRLLVEAAVEYARANPVEMGPIGSAGGVADGDWDGRCLVHAQTAVKGWWAGRGFVLDEGLGEWDEEGIMHVGMWMKIVENVPPTLQGKA</sequence>
<keyword evidence="2" id="KW-0808">Transferase</keyword>
<dbReference type="GO" id="GO:0006048">
    <property type="term" value="P:UDP-N-acetylglucosamine biosynthetic process"/>
    <property type="evidence" value="ECO:0007669"/>
    <property type="project" value="UniProtKB-UniPathway"/>
</dbReference>
<dbReference type="STRING" id="1392247.A0A3N4KUX4"/>
<keyword evidence="2" id="KW-0012">Acyltransferase</keyword>
<accession>A0A3N4KUX4</accession>
<dbReference type="InterPro" id="IPR000182">
    <property type="entry name" value="GNAT_dom"/>
</dbReference>
<organism evidence="2 3">
    <name type="scientific">Morchella conica CCBAS932</name>
    <dbReference type="NCBI Taxonomy" id="1392247"/>
    <lineage>
        <taxon>Eukaryota</taxon>
        <taxon>Fungi</taxon>
        <taxon>Dikarya</taxon>
        <taxon>Ascomycota</taxon>
        <taxon>Pezizomycotina</taxon>
        <taxon>Pezizomycetes</taxon>
        <taxon>Pezizales</taxon>
        <taxon>Morchellaceae</taxon>
        <taxon>Morchella</taxon>
    </lineage>
</organism>
<evidence type="ECO:0000259" key="1">
    <source>
        <dbReference type="PROSITE" id="PS51186"/>
    </source>
</evidence>
<protein>
    <submittedName>
        <fullName evidence="2">Acyl-CoA N-acyltransferase</fullName>
    </submittedName>
</protein>
<feature type="domain" description="N-acetyltransferase" evidence="1">
    <location>
        <begin position="4"/>
        <end position="169"/>
    </location>
</feature>
<reference evidence="2 3" key="1">
    <citation type="journal article" date="2018" name="Nat. Ecol. Evol.">
        <title>Pezizomycetes genomes reveal the molecular basis of ectomycorrhizal truffle lifestyle.</title>
        <authorList>
            <person name="Murat C."/>
            <person name="Payen T."/>
            <person name="Noel B."/>
            <person name="Kuo A."/>
            <person name="Morin E."/>
            <person name="Chen J."/>
            <person name="Kohler A."/>
            <person name="Krizsan K."/>
            <person name="Balestrini R."/>
            <person name="Da Silva C."/>
            <person name="Montanini B."/>
            <person name="Hainaut M."/>
            <person name="Levati E."/>
            <person name="Barry K.W."/>
            <person name="Belfiori B."/>
            <person name="Cichocki N."/>
            <person name="Clum A."/>
            <person name="Dockter R.B."/>
            <person name="Fauchery L."/>
            <person name="Guy J."/>
            <person name="Iotti M."/>
            <person name="Le Tacon F."/>
            <person name="Lindquist E.A."/>
            <person name="Lipzen A."/>
            <person name="Malagnac F."/>
            <person name="Mello A."/>
            <person name="Molinier V."/>
            <person name="Miyauchi S."/>
            <person name="Poulain J."/>
            <person name="Riccioni C."/>
            <person name="Rubini A."/>
            <person name="Sitrit Y."/>
            <person name="Splivallo R."/>
            <person name="Traeger S."/>
            <person name="Wang M."/>
            <person name="Zifcakova L."/>
            <person name="Wipf D."/>
            <person name="Zambonelli A."/>
            <person name="Paolocci F."/>
            <person name="Nowrousian M."/>
            <person name="Ottonello S."/>
            <person name="Baldrian P."/>
            <person name="Spatafora J.W."/>
            <person name="Henrissat B."/>
            <person name="Nagy L.G."/>
            <person name="Aury J.M."/>
            <person name="Wincker P."/>
            <person name="Grigoriev I.V."/>
            <person name="Bonfante P."/>
            <person name="Martin F.M."/>
        </authorList>
    </citation>
    <scope>NUCLEOTIDE SEQUENCE [LARGE SCALE GENOMIC DNA]</scope>
    <source>
        <strain evidence="2 3">CCBAS932</strain>
    </source>
</reference>
<dbReference type="UniPathway" id="UPA00113">
    <property type="reaction ID" value="UER00529"/>
</dbReference>
<dbReference type="Gene3D" id="3.40.630.30">
    <property type="match status" value="1"/>
</dbReference>
<dbReference type="SUPFAM" id="SSF55729">
    <property type="entry name" value="Acyl-CoA N-acyltransferases (Nat)"/>
    <property type="match status" value="1"/>
</dbReference>
<proteinExistence type="predicted"/>
<dbReference type="InParanoid" id="A0A3N4KUX4"/>
<dbReference type="OrthoDB" id="329272at2759"/>
<dbReference type="GO" id="GO:0016747">
    <property type="term" value="F:acyltransferase activity, transferring groups other than amino-acyl groups"/>
    <property type="evidence" value="ECO:0007669"/>
    <property type="project" value="InterPro"/>
</dbReference>
<keyword evidence="3" id="KW-1185">Reference proteome</keyword>